<evidence type="ECO:0000313" key="1">
    <source>
        <dbReference type="EMBL" id="MBB6475552.1"/>
    </source>
</evidence>
<name>A0A7X0II14_9ACTN</name>
<dbReference type="EMBL" id="JACHIU010000001">
    <property type="protein sequence ID" value="MBB6475552.1"/>
    <property type="molecule type" value="Genomic_DNA"/>
</dbReference>
<gene>
    <name evidence="1" type="ORF">BJ992_004983</name>
</gene>
<dbReference type="RefSeq" id="WP_425503700.1">
    <property type="nucleotide sequence ID" value="NZ_BAAALO010000081.1"/>
</dbReference>
<dbReference type="Proteomes" id="UP000555564">
    <property type="component" value="Unassembled WGS sequence"/>
</dbReference>
<accession>A0A7X0II14</accession>
<comment type="caution">
    <text evidence="1">The sequence shown here is derived from an EMBL/GenBank/DDBJ whole genome shotgun (WGS) entry which is preliminary data.</text>
</comment>
<dbReference type="InterPro" id="IPR054188">
    <property type="entry name" value="DUF6893"/>
</dbReference>
<proteinExistence type="predicted"/>
<dbReference type="AlphaFoldDB" id="A0A7X0II14"/>
<sequence length="34" mass="4010">MRRHLVKLAVLTAAGVLVYRSLPDIKRYLKIRQM</sequence>
<protein>
    <submittedName>
        <fullName evidence="1">Uncharacterized protein</fullName>
    </submittedName>
</protein>
<evidence type="ECO:0000313" key="2">
    <source>
        <dbReference type="Proteomes" id="UP000555564"/>
    </source>
</evidence>
<organism evidence="1 2">
    <name type="scientific">Sphaerisporangium rubeum</name>
    <dbReference type="NCBI Taxonomy" id="321317"/>
    <lineage>
        <taxon>Bacteria</taxon>
        <taxon>Bacillati</taxon>
        <taxon>Actinomycetota</taxon>
        <taxon>Actinomycetes</taxon>
        <taxon>Streptosporangiales</taxon>
        <taxon>Streptosporangiaceae</taxon>
        <taxon>Sphaerisporangium</taxon>
    </lineage>
</organism>
<keyword evidence="2" id="KW-1185">Reference proteome</keyword>
<reference evidence="1 2" key="1">
    <citation type="submission" date="2020-08" db="EMBL/GenBank/DDBJ databases">
        <title>Sequencing the genomes of 1000 actinobacteria strains.</title>
        <authorList>
            <person name="Klenk H.-P."/>
        </authorList>
    </citation>
    <scope>NUCLEOTIDE SEQUENCE [LARGE SCALE GENOMIC DNA]</scope>
    <source>
        <strain evidence="1 2">DSM 44936</strain>
    </source>
</reference>
<dbReference type="Pfam" id="PF21833">
    <property type="entry name" value="DUF6893"/>
    <property type="match status" value="1"/>
</dbReference>